<feature type="transmembrane region" description="Helical" evidence="1">
    <location>
        <begin position="12"/>
        <end position="33"/>
    </location>
</feature>
<dbReference type="Pfam" id="PF04977">
    <property type="entry name" value="DivIC"/>
    <property type="match status" value="1"/>
</dbReference>
<evidence type="ECO:0000313" key="2">
    <source>
        <dbReference type="EMBL" id="ADE54928.1"/>
    </source>
</evidence>
<keyword evidence="1" id="KW-0472">Membrane</keyword>
<dbReference type="STRING" id="583355.Caka_1910"/>
<dbReference type="RefSeq" id="WP_013043650.1">
    <property type="nucleotide sequence ID" value="NC_014008.1"/>
</dbReference>
<dbReference type="AlphaFoldDB" id="D5EKM1"/>
<accession>D5EKM1</accession>
<proteinExistence type="predicted"/>
<dbReference type="Proteomes" id="UP000000925">
    <property type="component" value="Chromosome"/>
</dbReference>
<sequence length="101" mass="12147">MSKQSAQRKERVILLMMMGVLVVLIVFFSSLIVQTYREYKHFKDREIRIEAKMAQARKEFEQKEAYLAQLLEDPEFLERVARERLGYSRPDEVLFRFSDEP</sequence>
<dbReference type="HOGENOM" id="CLU_2286748_0_0_0"/>
<dbReference type="KEGG" id="caa:Caka_1910"/>
<evidence type="ECO:0000313" key="3">
    <source>
        <dbReference type="Proteomes" id="UP000000925"/>
    </source>
</evidence>
<keyword evidence="1" id="KW-0812">Transmembrane</keyword>
<keyword evidence="3" id="KW-1185">Reference proteome</keyword>
<reference evidence="2 3" key="1">
    <citation type="journal article" date="2010" name="Stand. Genomic Sci.">
        <title>Complete genome sequence of Coraliomargarita akajimensis type strain (04OKA010-24).</title>
        <authorList>
            <person name="Mavromatis K."/>
            <person name="Abt B."/>
            <person name="Brambilla E."/>
            <person name="Lapidus A."/>
            <person name="Copeland A."/>
            <person name="Deshpande S."/>
            <person name="Nolan M."/>
            <person name="Lucas S."/>
            <person name="Tice H."/>
            <person name="Cheng J.F."/>
            <person name="Han C."/>
            <person name="Detter J.C."/>
            <person name="Woyke T."/>
            <person name="Goodwin L."/>
            <person name="Pitluck S."/>
            <person name="Held B."/>
            <person name="Brettin T."/>
            <person name="Tapia R."/>
            <person name="Ivanova N."/>
            <person name="Mikhailova N."/>
            <person name="Pati A."/>
            <person name="Liolios K."/>
            <person name="Chen A."/>
            <person name="Palaniappan K."/>
            <person name="Land M."/>
            <person name="Hauser L."/>
            <person name="Chang Y.J."/>
            <person name="Jeffries C.D."/>
            <person name="Rohde M."/>
            <person name="Goker M."/>
            <person name="Bristow J."/>
            <person name="Eisen J.A."/>
            <person name="Markowitz V."/>
            <person name="Hugenholtz P."/>
            <person name="Klenk H.P."/>
            <person name="Kyrpides N.C."/>
        </authorList>
    </citation>
    <scope>NUCLEOTIDE SEQUENCE [LARGE SCALE GENOMIC DNA]</scope>
    <source>
        <strain evidence="3">DSM 45221 / IAM 15411 / JCM 23193 / KCTC 12865</strain>
    </source>
</reference>
<dbReference type="OrthoDB" id="196993at2"/>
<protein>
    <submittedName>
        <fullName evidence="2">Septum formation initiator</fullName>
    </submittedName>
</protein>
<gene>
    <name evidence="2" type="ordered locus">Caka_1910</name>
</gene>
<keyword evidence="1" id="KW-1133">Transmembrane helix</keyword>
<dbReference type="InterPro" id="IPR007060">
    <property type="entry name" value="FtsL/DivIC"/>
</dbReference>
<dbReference type="eggNOG" id="COG2919">
    <property type="taxonomic scope" value="Bacteria"/>
</dbReference>
<organism evidence="2 3">
    <name type="scientific">Coraliomargarita akajimensis (strain DSM 45221 / IAM 15411 / JCM 23193 / KCTC 12865 / 04OKA010-24)</name>
    <dbReference type="NCBI Taxonomy" id="583355"/>
    <lineage>
        <taxon>Bacteria</taxon>
        <taxon>Pseudomonadati</taxon>
        <taxon>Verrucomicrobiota</taxon>
        <taxon>Opitutia</taxon>
        <taxon>Puniceicoccales</taxon>
        <taxon>Coraliomargaritaceae</taxon>
        <taxon>Coraliomargarita</taxon>
    </lineage>
</organism>
<dbReference type="EMBL" id="CP001998">
    <property type="protein sequence ID" value="ADE54928.1"/>
    <property type="molecule type" value="Genomic_DNA"/>
</dbReference>
<name>D5EKM1_CORAD</name>
<evidence type="ECO:0000256" key="1">
    <source>
        <dbReference type="SAM" id="Phobius"/>
    </source>
</evidence>